<evidence type="ECO:0000313" key="2">
    <source>
        <dbReference type="EMBL" id="KAK8894920.1"/>
    </source>
</evidence>
<feature type="transmembrane region" description="Helical" evidence="1">
    <location>
        <begin position="40"/>
        <end position="58"/>
    </location>
</feature>
<keyword evidence="1" id="KW-1133">Transmembrane helix</keyword>
<reference evidence="2 3" key="1">
    <citation type="submission" date="2024-04" db="EMBL/GenBank/DDBJ databases">
        <title>Tritrichomonas musculus Genome.</title>
        <authorList>
            <person name="Alves-Ferreira E."/>
            <person name="Grigg M."/>
            <person name="Lorenzi H."/>
            <person name="Galac M."/>
        </authorList>
    </citation>
    <scope>NUCLEOTIDE SEQUENCE [LARGE SCALE GENOMIC DNA]</scope>
    <source>
        <strain evidence="2 3">EAF2021</strain>
    </source>
</reference>
<proteinExistence type="predicted"/>
<dbReference type="EMBL" id="JAPFFF010000003">
    <property type="protein sequence ID" value="KAK8894920.1"/>
    <property type="molecule type" value="Genomic_DNA"/>
</dbReference>
<keyword evidence="3" id="KW-1185">Reference proteome</keyword>
<keyword evidence="1" id="KW-0472">Membrane</keyword>
<gene>
    <name evidence="2" type="ORF">M9Y10_023361</name>
</gene>
<name>A0ABR2KY37_9EUKA</name>
<sequence length="390" mass="45255">MSEEETRHEPAKLQHPNRFKITHATEQRPMLDIDWFQQSFAYMWNMVTIFLAYIASLFNKFKATLSPLIYVTPDTNLFDSSDTLDDIFGSLRGGNKFLGVYTKEDITQMIKESPIDKKICDLGYKDWYVDFDLSDCFVHYGYIKDPSLPSENMFLGFIICQLGEYKFPPDIPEIAQKILTFRSDLNMLNIRWLSLQNPKAHFTPARPRLPGQQFPGTGLARDAFILFKEAAESQHRDGIVNVPEHFHNAYGYKHFIFLNPERQGIFLRLISDLKKDISEKGLAMVSWAIYLGFCYAVDDLKDNEKSHISNCWVQDGKFVWDSSDQLFPISNRMLAYFSNSIYKSLCKSAYNKSPHFKIDWENAEKQCLYGILHFSEDENSGYKNIQNSTS</sequence>
<accession>A0ABR2KY37</accession>
<organism evidence="2 3">
    <name type="scientific">Tritrichomonas musculus</name>
    <dbReference type="NCBI Taxonomy" id="1915356"/>
    <lineage>
        <taxon>Eukaryota</taxon>
        <taxon>Metamonada</taxon>
        <taxon>Parabasalia</taxon>
        <taxon>Tritrichomonadida</taxon>
        <taxon>Tritrichomonadidae</taxon>
        <taxon>Tritrichomonas</taxon>
    </lineage>
</organism>
<dbReference type="Proteomes" id="UP001470230">
    <property type="component" value="Unassembled WGS sequence"/>
</dbReference>
<evidence type="ECO:0000256" key="1">
    <source>
        <dbReference type="SAM" id="Phobius"/>
    </source>
</evidence>
<evidence type="ECO:0000313" key="3">
    <source>
        <dbReference type="Proteomes" id="UP001470230"/>
    </source>
</evidence>
<keyword evidence="1" id="KW-0812">Transmembrane</keyword>
<protein>
    <submittedName>
        <fullName evidence="2">Uncharacterized protein</fullName>
    </submittedName>
</protein>
<comment type="caution">
    <text evidence="2">The sequence shown here is derived from an EMBL/GenBank/DDBJ whole genome shotgun (WGS) entry which is preliminary data.</text>
</comment>